<keyword evidence="3" id="KW-1185">Reference proteome</keyword>
<dbReference type="GeneID" id="80909250"/>
<proteinExistence type="predicted"/>
<organism evidence="2 3">
    <name type="scientific">Didymosphaeria variabile</name>
    <dbReference type="NCBI Taxonomy" id="1932322"/>
    <lineage>
        <taxon>Eukaryota</taxon>
        <taxon>Fungi</taxon>
        <taxon>Dikarya</taxon>
        <taxon>Ascomycota</taxon>
        <taxon>Pezizomycotina</taxon>
        <taxon>Dothideomycetes</taxon>
        <taxon>Pleosporomycetidae</taxon>
        <taxon>Pleosporales</taxon>
        <taxon>Massarineae</taxon>
        <taxon>Didymosphaeriaceae</taxon>
        <taxon>Didymosphaeria</taxon>
    </lineage>
</organism>
<dbReference type="AlphaFoldDB" id="A0A9W8XNF1"/>
<accession>A0A9W8XNF1</accession>
<evidence type="ECO:0000259" key="1">
    <source>
        <dbReference type="Pfam" id="PF24564"/>
    </source>
</evidence>
<feature type="domain" description="DUF7605" evidence="1">
    <location>
        <begin position="4"/>
        <end position="96"/>
    </location>
</feature>
<dbReference type="InterPro" id="IPR056024">
    <property type="entry name" value="DUF7605"/>
</dbReference>
<dbReference type="Pfam" id="PF24564">
    <property type="entry name" value="DUF7605"/>
    <property type="match status" value="1"/>
</dbReference>
<gene>
    <name evidence="2" type="ORF">N0V89_005720</name>
</gene>
<evidence type="ECO:0000313" key="2">
    <source>
        <dbReference type="EMBL" id="KAJ4353988.1"/>
    </source>
</evidence>
<sequence>MGQAQARNDNRSALHALTATLRHRQDLLLYDIENAVNDFQHELSTLRTNAFAPLRTAFIGQLMDNTYRAANMEHGGGSDQRRKKLVTSRFGSQDLFITHKRMVSEAFRDLSINVEAAIRNAVTRRTALIDADLQLLQDENVVLESEKNPVFRRKLVEEVERAKAELEQMSSRLS</sequence>
<evidence type="ECO:0000313" key="3">
    <source>
        <dbReference type="Proteomes" id="UP001140513"/>
    </source>
</evidence>
<comment type="caution">
    <text evidence="2">The sequence shown here is derived from an EMBL/GenBank/DDBJ whole genome shotgun (WGS) entry which is preliminary data.</text>
</comment>
<dbReference type="OrthoDB" id="3598281at2759"/>
<reference evidence="2" key="1">
    <citation type="submission" date="2022-10" db="EMBL/GenBank/DDBJ databases">
        <title>Tapping the CABI collections for fungal endophytes: first genome assemblies for Collariella, Neodidymelliopsis, Ascochyta clinopodiicola, Didymella pomorum, Didymosphaeria variabile, Neocosmospora piperis and Neocucurbitaria cava.</title>
        <authorList>
            <person name="Hill R."/>
        </authorList>
    </citation>
    <scope>NUCLEOTIDE SEQUENCE</scope>
    <source>
        <strain evidence="2">IMI 356815</strain>
    </source>
</reference>
<name>A0A9W8XNF1_9PLEO</name>
<dbReference type="Proteomes" id="UP001140513">
    <property type="component" value="Unassembled WGS sequence"/>
</dbReference>
<protein>
    <recommendedName>
        <fullName evidence="1">DUF7605 domain-containing protein</fullName>
    </recommendedName>
</protein>
<dbReference type="RefSeq" id="XP_056071762.1">
    <property type="nucleotide sequence ID" value="XM_056214495.1"/>
</dbReference>
<dbReference type="EMBL" id="JAPEUX010000004">
    <property type="protein sequence ID" value="KAJ4353988.1"/>
    <property type="molecule type" value="Genomic_DNA"/>
</dbReference>